<evidence type="ECO:0000259" key="4">
    <source>
        <dbReference type="Pfam" id="PF24883"/>
    </source>
</evidence>
<comment type="caution">
    <text evidence="5">The sequence shown here is derived from an EMBL/GenBank/DDBJ whole genome shotgun (WGS) entry which is preliminary data.</text>
</comment>
<feature type="repeat" description="ANK" evidence="3">
    <location>
        <begin position="785"/>
        <end position="817"/>
    </location>
</feature>
<dbReference type="AlphaFoldDB" id="A0AAD6US73"/>
<dbReference type="InterPro" id="IPR002110">
    <property type="entry name" value="Ankyrin_rpt"/>
</dbReference>
<keyword evidence="6" id="KW-1185">Reference proteome</keyword>
<accession>A0AAD6US73</accession>
<evidence type="ECO:0000256" key="1">
    <source>
        <dbReference type="ARBA" id="ARBA00022737"/>
    </source>
</evidence>
<proteinExistence type="predicted"/>
<feature type="repeat" description="ANK" evidence="3">
    <location>
        <begin position="752"/>
        <end position="784"/>
    </location>
</feature>
<dbReference type="InterPro" id="IPR056884">
    <property type="entry name" value="NPHP3-like_N"/>
</dbReference>
<feature type="repeat" description="ANK" evidence="3">
    <location>
        <begin position="583"/>
        <end position="615"/>
    </location>
</feature>
<dbReference type="Proteomes" id="UP001219525">
    <property type="component" value="Unassembled WGS sequence"/>
</dbReference>
<reference evidence="5" key="1">
    <citation type="submission" date="2023-03" db="EMBL/GenBank/DDBJ databases">
        <title>Massive genome expansion in bonnet fungi (Mycena s.s.) driven by repeated elements and novel gene families across ecological guilds.</title>
        <authorList>
            <consortium name="Lawrence Berkeley National Laboratory"/>
            <person name="Harder C.B."/>
            <person name="Miyauchi S."/>
            <person name="Viragh M."/>
            <person name="Kuo A."/>
            <person name="Thoen E."/>
            <person name="Andreopoulos B."/>
            <person name="Lu D."/>
            <person name="Skrede I."/>
            <person name="Drula E."/>
            <person name="Henrissat B."/>
            <person name="Morin E."/>
            <person name="Kohler A."/>
            <person name="Barry K."/>
            <person name="LaButti K."/>
            <person name="Morin E."/>
            <person name="Salamov A."/>
            <person name="Lipzen A."/>
            <person name="Mereny Z."/>
            <person name="Hegedus B."/>
            <person name="Baldrian P."/>
            <person name="Stursova M."/>
            <person name="Weitz H."/>
            <person name="Taylor A."/>
            <person name="Grigoriev I.V."/>
            <person name="Nagy L.G."/>
            <person name="Martin F."/>
            <person name="Kauserud H."/>
        </authorList>
    </citation>
    <scope>NUCLEOTIDE SEQUENCE</scope>
    <source>
        <strain evidence="5">9144</strain>
    </source>
</reference>
<dbReference type="SUPFAM" id="SSF48403">
    <property type="entry name" value="Ankyrin repeat"/>
    <property type="match status" value="2"/>
</dbReference>
<sequence length="863" mass="93945">MNSSTVITKLTDDQQICKELGDPVAVAFFFFDFTNKEAHFVEVALRRIVLQLSAQSPHPYRALKKQYMLMRGQTLPTFNELKNVLQELLSELGRTYIILDALDECRDTEVDQLLDLVSFLQGCTNNSLHLFITSQPRSHLSDLPCGDSLHIYLWRDRSQDDIQFFVRKELHKNRKLKRWVPHADEIAMQIVDKSNGIFRVAACLLLALSRSQWPKGLDETLRQFPNHLFGVYDRFLKAIIPEHFIYVVGVLRWLLFSRQRLTLRQLADAIAFDFSDPTHYIYVPNNDINENVTAILEWLQGLVALTVVFGGDSSGQLHIALAHASVKDYLLSPHFTQTFCFDLNLGPSHTFIAQSCLGYLIHFADHPLNTTTFPKYHLAFYAAKNWYHHFLLCPDRTSLFPDILRLLENGSSQCLALNNLRLCGPQSALSGKLRCLPLAPPSLYMYSQEGYEVIVRLLLMHGANINEQTPEFGHALQTASGGGHIDVVRLLLDMGADVNAHGGRCFLCFLRAGSDSLEDPELLWEHSKDTNAECAKYGNALSAASGGGYTDVARLLLRNGAAVNAHGGLVCECLSAFNMPASRYPTALQAAAGGGHTEVVRLLIENGADVDDAEGGVLGGALQAASSEGTTEIVEVLLEHGAEVNSQRGYYGNALQAASSEGSTKNIQLLLDHGAAINAQGGFFGNALQGACYHGYTQAARLLISNGAEVNAKGGRYGCALQAAVSTYKPYTAEMARLLLENSADVNMQGGKFGNALQAAAKGGESEIVRLLINAGANVNAEGGKYGTALQAACSGGVKEIVQLLIDSGADVNIQGGKFGSALSAAISKGHKEIASLLLDKGAVPTSLVITVGIHRILRGWSC</sequence>
<feature type="domain" description="Nephrocystin 3-like N-terminal" evidence="4">
    <location>
        <begin position="3"/>
        <end position="134"/>
    </location>
</feature>
<dbReference type="PROSITE" id="PS50297">
    <property type="entry name" value="ANK_REP_REGION"/>
    <property type="match status" value="5"/>
</dbReference>
<evidence type="ECO:0000313" key="5">
    <source>
        <dbReference type="EMBL" id="KAJ7193461.1"/>
    </source>
</evidence>
<dbReference type="InterPro" id="IPR036770">
    <property type="entry name" value="Ankyrin_rpt-contain_sf"/>
</dbReference>
<evidence type="ECO:0000256" key="3">
    <source>
        <dbReference type="PROSITE-ProRule" id="PRU00023"/>
    </source>
</evidence>
<evidence type="ECO:0000256" key="2">
    <source>
        <dbReference type="ARBA" id="ARBA00023043"/>
    </source>
</evidence>
<gene>
    <name evidence="5" type="ORF">GGX14DRAFT_379027</name>
</gene>
<organism evidence="5 6">
    <name type="scientific">Mycena pura</name>
    <dbReference type="NCBI Taxonomy" id="153505"/>
    <lineage>
        <taxon>Eukaryota</taxon>
        <taxon>Fungi</taxon>
        <taxon>Dikarya</taxon>
        <taxon>Basidiomycota</taxon>
        <taxon>Agaricomycotina</taxon>
        <taxon>Agaricomycetes</taxon>
        <taxon>Agaricomycetidae</taxon>
        <taxon>Agaricales</taxon>
        <taxon>Marasmiineae</taxon>
        <taxon>Mycenaceae</taxon>
        <taxon>Mycena</taxon>
    </lineage>
</organism>
<keyword evidence="1" id="KW-0677">Repeat</keyword>
<name>A0AAD6US73_9AGAR</name>
<dbReference type="InterPro" id="IPR051165">
    <property type="entry name" value="Multifunctional_ANK_Repeat"/>
</dbReference>
<evidence type="ECO:0000313" key="6">
    <source>
        <dbReference type="Proteomes" id="UP001219525"/>
    </source>
</evidence>
<dbReference type="Gene3D" id="1.25.40.20">
    <property type="entry name" value="Ankyrin repeat-containing domain"/>
    <property type="match status" value="3"/>
</dbReference>
<dbReference type="PANTHER" id="PTHR24123">
    <property type="entry name" value="ANKYRIN REPEAT-CONTAINING"/>
    <property type="match status" value="1"/>
</dbReference>
<feature type="repeat" description="ANK" evidence="3">
    <location>
        <begin position="621"/>
        <end position="649"/>
    </location>
</feature>
<dbReference type="Pfam" id="PF24883">
    <property type="entry name" value="NPHP3_N"/>
    <property type="match status" value="1"/>
</dbReference>
<dbReference type="PROSITE" id="PS50088">
    <property type="entry name" value="ANK_REPEAT"/>
    <property type="match status" value="5"/>
</dbReference>
<dbReference type="SMART" id="SM00248">
    <property type="entry name" value="ANK"/>
    <property type="match status" value="11"/>
</dbReference>
<dbReference type="EMBL" id="JARJCW010000108">
    <property type="protein sequence ID" value="KAJ7193461.1"/>
    <property type="molecule type" value="Genomic_DNA"/>
</dbReference>
<feature type="repeat" description="ANK" evidence="3">
    <location>
        <begin position="475"/>
        <end position="503"/>
    </location>
</feature>
<keyword evidence="2 3" id="KW-0040">ANK repeat</keyword>
<dbReference type="Pfam" id="PF00023">
    <property type="entry name" value="Ank"/>
    <property type="match status" value="2"/>
</dbReference>
<protein>
    <submittedName>
        <fullName evidence="5">Ankyrin repeat-containing domain protein</fullName>
    </submittedName>
</protein>
<dbReference type="Pfam" id="PF12796">
    <property type="entry name" value="Ank_2"/>
    <property type="match status" value="2"/>
</dbReference>
<dbReference type="PANTHER" id="PTHR24123:SF33">
    <property type="entry name" value="PROTEIN HOS4"/>
    <property type="match status" value="1"/>
</dbReference>